<comment type="caution">
    <text evidence="2">The sequence shown here is derived from an EMBL/GenBank/DDBJ whole genome shotgun (WGS) entry which is preliminary data.</text>
</comment>
<feature type="non-terminal residue" evidence="2">
    <location>
        <position position="1"/>
    </location>
</feature>
<evidence type="ECO:0000313" key="2">
    <source>
        <dbReference type="EMBL" id="TVT96974.1"/>
    </source>
</evidence>
<reference evidence="2 3" key="1">
    <citation type="journal article" date="2019" name="Sci. Rep.">
        <title>A high-quality genome of Eragrostis curvula grass provides insights into Poaceae evolution and supports new strategies to enhance forage quality.</title>
        <authorList>
            <person name="Carballo J."/>
            <person name="Santos B.A.C.M."/>
            <person name="Zappacosta D."/>
            <person name="Garbus I."/>
            <person name="Selva J.P."/>
            <person name="Gallo C.A."/>
            <person name="Diaz A."/>
            <person name="Albertini E."/>
            <person name="Caccamo M."/>
            <person name="Echenique V."/>
        </authorList>
    </citation>
    <scope>NUCLEOTIDE SEQUENCE [LARGE SCALE GENOMIC DNA]</scope>
    <source>
        <strain evidence="3">cv. Victoria</strain>
        <tissue evidence="2">Leaf</tissue>
    </source>
</reference>
<name>A0A5J9SCJ7_9POAL</name>
<dbReference type="OrthoDB" id="1226293at2759"/>
<feature type="region of interest" description="Disordered" evidence="1">
    <location>
        <begin position="1"/>
        <end position="57"/>
    </location>
</feature>
<keyword evidence="3" id="KW-1185">Reference proteome</keyword>
<proteinExistence type="predicted"/>
<protein>
    <submittedName>
        <fullName evidence="2">Uncharacterized protein</fullName>
    </submittedName>
</protein>
<evidence type="ECO:0000313" key="3">
    <source>
        <dbReference type="Proteomes" id="UP000324897"/>
    </source>
</evidence>
<dbReference type="Proteomes" id="UP000324897">
    <property type="component" value="Unassembled WGS sequence"/>
</dbReference>
<feature type="compositionally biased region" description="Low complexity" evidence="1">
    <location>
        <begin position="1"/>
        <end position="16"/>
    </location>
</feature>
<accession>A0A5J9SCJ7</accession>
<dbReference type="EMBL" id="RWGY01001107">
    <property type="protein sequence ID" value="TVT96974.1"/>
    <property type="molecule type" value="Genomic_DNA"/>
</dbReference>
<organism evidence="2 3">
    <name type="scientific">Eragrostis curvula</name>
    <name type="common">weeping love grass</name>
    <dbReference type="NCBI Taxonomy" id="38414"/>
    <lineage>
        <taxon>Eukaryota</taxon>
        <taxon>Viridiplantae</taxon>
        <taxon>Streptophyta</taxon>
        <taxon>Embryophyta</taxon>
        <taxon>Tracheophyta</taxon>
        <taxon>Spermatophyta</taxon>
        <taxon>Magnoliopsida</taxon>
        <taxon>Liliopsida</taxon>
        <taxon>Poales</taxon>
        <taxon>Poaceae</taxon>
        <taxon>PACMAD clade</taxon>
        <taxon>Chloridoideae</taxon>
        <taxon>Eragrostideae</taxon>
        <taxon>Eragrostidinae</taxon>
        <taxon>Eragrostis</taxon>
    </lineage>
</organism>
<dbReference type="AlphaFoldDB" id="A0A5J9SCJ7"/>
<sequence length="237" mass="24305">MEAAEVAAAVRDAVSRVPPPPAPAPEGDSSGSQVALPPGGDAVSSVPPRAAPTKAGGAFDFQSVPARAIVSSSVPSPPTPASAHFPPHFNPTPLNLHSPNAMTPLPAYFLPGFTSSPLYFHFPNTMAPAAAFHLAPAPTAPAAAMPQIQASLDHCLDSMISTTHAQLYWLLHLRSLRASLVFSAIPTAGSSSFQPPLAAAALNVPAFQPFTASDTYTAPQPNVSAYDWPANSSAGSK</sequence>
<dbReference type="Gramene" id="TVT96974">
    <property type="protein sequence ID" value="TVT96974"/>
    <property type="gene ID" value="EJB05_57795"/>
</dbReference>
<gene>
    <name evidence="2" type="ORF">EJB05_57795</name>
</gene>
<evidence type="ECO:0000256" key="1">
    <source>
        <dbReference type="SAM" id="MobiDB-lite"/>
    </source>
</evidence>